<evidence type="ECO:0000313" key="3">
    <source>
        <dbReference type="Proteomes" id="UP000800097"/>
    </source>
</evidence>
<dbReference type="RefSeq" id="XP_033655602.1">
    <property type="nucleotide sequence ID" value="XM_033800800.1"/>
</dbReference>
<sequence length="382" mass="42459">MFNLQSIVLLVISYFVIPRLTFLPTTLHSLLIVFGPFLLPRLINVFNSARAASRSVPIRPTPPKVQHALNLLAASAAVCLVLTLPYFAPENVFLKTQSRLQIEPSVLFARLRLLRDLTPADETLRIKFGSIQNRLVYLAYGPDTLLNCIWCSSGAGNDAQNYLLYSLPKLVTPHIFHLAVLGLATSSFVGTEGSRFRIHATIAGLVLLVAEAWYLGTYDISGNKKARMLQEIDFAHWRVRLLRYLSFAAVDAALGLVLWLTSTNRWLARPASIAERLEMTTRDAEQSLSKLHALGLLSNSINRDQTLRNAREAYWRMEGEEMAEVVQEEDVTAEINKALSKMDVPNVQRQIDQAVDALISDIDGLGSSLHMSASAAAGEQYQ</sequence>
<dbReference type="PANTHER" id="PTHR39470:SF1">
    <property type="entry name" value="CHORISMATE SYNTHASE PROTEIN"/>
    <property type="match status" value="1"/>
</dbReference>
<feature type="transmembrane region" description="Helical" evidence="1">
    <location>
        <begin position="68"/>
        <end position="88"/>
    </location>
</feature>
<proteinExistence type="predicted"/>
<accession>A0A6A6JPJ2</accession>
<feature type="transmembrane region" description="Helical" evidence="1">
    <location>
        <begin position="241"/>
        <end position="260"/>
    </location>
</feature>
<feature type="transmembrane region" description="Helical" evidence="1">
    <location>
        <begin position="202"/>
        <end position="221"/>
    </location>
</feature>
<feature type="transmembrane region" description="Helical" evidence="1">
    <location>
        <begin position="7"/>
        <end position="23"/>
    </location>
</feature>
<dbReference type="PANTHER" id="PTHR39470">
    <property type="entry name" value="CHROMOSOME 10, WHOLE GENOME SHOTGUN SEQUENCE"/>
    <property type="match status" value="1"/>
</dbReference>
<gene>
    <name evidence="2" type="ORF">EI97DRAFT_457287</name>
</gene>
<dbReference type="OrthoDB" id="4218123at2759"/>
<keyword evidence="3" id="KW-1185">Reference proteome</keyword>
<keyword evidence="1" id="KW-1133">Transmembrane helix</keyword>
<dbReference type="AlphaFoldDB" id="A0A6A6JPJ2"/>
<dbReference type="EMBL" id="ML986489">
    <property type="protein sequence ID" value="KAF2278063.1"/>
    <property type="molecule type" value="Genomic_DNA"/>
</dbReference>
<organism evidence="2 3">
    <name type="scientific">Westerdykella ornata</name>
    <dbReference type="NCBI Taxonomy" id="318751"/>
    <lineage>
        <taxon>Eukaryota</taxon>
        <taxon>Fungi</taxon>
        <taxon>Dikarya</taxon>
        <taxon>Ascomycota</taxon>
        <taxon>Pezizomycotina</taxon>
        <taxon>Dothideomycetes</taxon>
        <taxon>Pleosporomycetidae</taxon>
        <taxon>Pleosporales</taxon>
        <taxon>Sporormiaceae</taxon>
        <taxon>Westerdykella</taxon>
    </lineage>
</organism>
<evidence type="ECO:0000313" key="2">
    <source>
        <dbReference type="EMBL" id="KAF2278063.1"/>
    </source>
</evidence>
<dbReference type="Proteomes" id="UP000800097">
    <property type="component" value="Unassembled WGS sequence"/>
</dbReference>
<name>A0A6A6JPJ2_WESOR</name>
<keyword evidence="1" id="KW-0472">Membrane</keyword>
<feature type="transmembrane region" description="Helical" evidence="1">
    <location>
        <begin position="29"/>
        <end position="47"/>
    </location>
</feature>
<reference evidence="2" key="1">
    <citation type="journal article" date="2020" name="Stud. Mycol.">
        <title>101 Dothideomycetes genomes: a test case for predicting lifestyles and emergence of pathogens.</title>
        <authorList>
            <person name="Haridas S."/>
            <person name="Albert R."/>
            <person name="Binder M."/>
            <person name="Bloem J."/>
            <person name="Labutti K."/>
            <person name="Salamov A."/>
            <person name="Andreopoulos B."/>
            <person name="Baker S."/>
            <person name="Barry K."/>
            <person name="Bills G."/>
            <person name="Bluhm B."/>
            <person name="Cannon C."/>
            <person name="Castanera R."/>
            <person name="Culley D."/>
            <person name="Daum C."/>
            <person name="Ezra D."/>
            <person name="Gonzalez J."/>
            <person name="Henrissat B."/>
            <person name="Kuo A."/>
            <person name="Liang C."/>
            <person name="Lipzen A."/>
            <person name="Lutzoni F."/>
            <person name="Magnuson J."/>
            <person name="Mondo S."/>
            <person name="Nolan M."/>
            <person name="Ohm R."/>
            <person name="Pangilinan J."/>
            <person name="Park H.-J."/>
            <person name="Ramirez L."/>
            <person name="Alfaro M."/>
            <person name="Sun H."/>
            <person name="Tritt A."/>
            <person name="Yoshinaga Y."/>
            <person name="Zwiers L.-H."/>
            <person name="Turgeon B."/>
            <person name="Goodwin S."/>
            <person name="Spatafora J."/>
            <person name="Crous P."/>
            <person name="Grigoriev I."/>
        </authorList>
    </citation>
    <scope>NUCLEOTIDE SEQUENCE</scope>
    <source>
        <strain evidence="2">CBS 379.55</strain>
    </source>
</reference>
<protein>
    <submittedName>
        <fullName evidence="2">Uncharacterized protein</fullName>
    </submittedName>
</protein>
<evidence type="ECO:0000256" key="1">
    <source>
        <dbReference type="SAM" id="Phobius"/>
    </source>
</evidence>
<dbReference type="GeneID" id="54553975"/>
<keyword evidence="1" id="KW-0812">Transmembrane</keyword>